<gene>
    <name evidence="9" type="ORF">CDO51_01000</name>
</gene>
<evidence type="ECO:0000256" key="1">
    <source>
        <dbReference type="ARBA" id="ARBA00004651"/>
    </source>
</evidence>
<feature type="transmembrane region" description="Helical" evidence="8">
    <location>
        <begin position="153"/>
        <end position="171"/>
    </location>
</feature>
<evidence type="ECO:0000256" key="7">
    <source>
        <dbReference type="ARBA" id="ARBA00023136"/>
    </source>
</evidence>
<keyword evidence="3 8" id="KW-0813">Transport</keyword>
<feature type="transmembrane region" description="Helical" evidence="8">
    <location>
        <begin position="30"/>
        <end position="55"/>
    </location>
</feature>
<evidence type="ECO:0000256" key="6">
    <source>
        <dbReference type="ARBA" id="ARBA00022989"/>
    </source>
</evidence>
<comment type="caution">
    <text evidence="9">The sequence shown here is derived from an EMBL/GenBank/DDBJ whole genome shotgun (WGS) entry which is preliminary data.</text>
</comment>
<keyword evidence="6 8" id="KW-1133">Transmembrane helix</keyword>
<feature type="transmembrane region" description="Helical" evidence="8">
    <location>
        <begin position="401"/>
        <end position="418"/>
    </location>
</feature>
<feature type="transmembrane region" description="Helical" evidence="8">
    <location>
        <begin position="484"/>
        <end position="503"/>
    </location>
</feature>
<dbReference type="InterPro" id="IPR003804">
    <property type="entry name" value="Lactate_perm"/>
</dbReference>
<keyword evidence="4 8" id="KW-1003">Cell membrane</keyword>
<keyword evidence="7 8" id="KW-0472">Membrane</keyword>
<evidence type="ECO:0000256" key="8">
    <source>
        <dbReference type="RuleBase" id="RU365092"/>
    </source>
</evidence>
<evidence type="ECO:0000256" key="3">
    <source>
        <dbReference type="ARBA" id="ARBA00022448"/>
    </source>
</evidence>
<dbReference type="OrthoDB" id="9761056at2"/>
<keyword evidence="5 8" id="KW-0812">Transmembrane</keyword>
<dbReference type="PANTHER" id="PTHR30003">
    <property type="entry name" value="L-LACTATE PERMEASE"/>
    <property type="match status" value="1"/>
</dbReference>
<feature type="transmembrane region" description="Helical" evidence="8">
    <location>
        <begin position="61"/>
        <end position="79"/>
    </location>
</feature>
<dbReference type="Proteomes" id="UP000214588">
    <property type="component" value="Unassembled WGS sequence"/>
</dbReference>
<dbReference type="EMBL" id="NIQC01000001">
    <property type="protein sequence ID" value="OWZ85007.1"/>
    <property type="molecule type" value="Genomic_DNA"/>
</dbReference>
<organism evidence="9 10">
    <name type="scientific">Natranaerobius trueperi</name>
    <dbReference type="NCBI Taxonomy" id="759412"/>
    <lineage>
        <taxon>Bacteria</taxon>
        <taxon>Bacillati</taxon>
        <taxon>Bacillota</taxon>
        <taxon>Clostridia</taxon>
        <taxon>Natranaerobiales</taxon>
        <taxon>Natranaerobiaceae</taxon>
        <taxon>Natranaerobius</taxon>
    </lineage>
</organism>
<feature type="transmembrane region" description="Helical" evidence="8">
    <location>
        <begin position="6"/>
        <end position="23"/>
    </location>
</feature>
<dbReference type="Pfam" id="PF02652">
    <property type="entry name" value="Lactate_perm"/>
    <property type="match status" value="1"/>
</dbReference>
<evidence type="ECO:0000256" key="2">
    <source>
        <dbReference type="ARBA" id="ARBA00010100"/>
    </source>
</evidence>
<feature type="transmembrane region" description="Helical" evidence="8">
    <location>
        <begin position="274"/>
        <end position="291"/>
    </location>
</feature>
<feature type="transmembrane region" description="Helical" evidence="8">
    <location>
        <begin position="235"/>
        <end position="254"/>
    </location>
</feature>
<dbReference type="GO" id="GO:0015129">
    <property type="term" value="F:lactate transmembrane transporter activity"/>
    <property type="evidence" value="ECO:0007669"/>
    <property type="project" value="UniProtKB-UniRule"/>
</dbReference>
<keyword evidence="10" id="KW-1185">Reference proteome</keyword>
<accession>A0A226C3J9</accession>
<evidence type="ECO:0000313" key="10">
    <source>
        <dbReference type="Proteomes" id="UP000214588"/>
    </source>
</evidence>
<feature type="transmembrane region" description="Helical" evidence="8">
    <location>
        <begin position="177"/>
        <end position="199"/>
    </location>
</feature>
<evidence type="ECO:0000313" key="9">
    <source>
        <dbReference type="EMBL" id="OWZ85007.1"/>
    </source>
</evidence>
<feature type="transmembrane region" description="Helical" evidence="8">
    <location>
        <begin position="124"/>
        <end position="146"/>
    </location>
</feature>
<proteinExistence type="inferred from homology"/>
<evidence type="ECO:0000256" key="5">
    <source>
        <dbReference type="ARBA" id="ARBA00022692"/>
    </source>
</evidence>
<name>A0A226C3J9_9FIRM</name>
<dbReference type="AlphaFoldDB" id="A0A226C3J9"/>
<evidence type="ECO:0000256" key="4">
    <source>
        <dbReference type="ARBA" id="ARBA00022475"/>
    </source>
</evidence>
<sequence length="505" mass="54471">MLIDILATVPILILLLGLLVFKLPARKVGAISFLFAGIISLVVFKTPFTGIAIALGKGFSLSLYVLLIIWAAVFLYNLVKEVGAIKVISENILLLIKDPFIQFLLLSWIFSSFLQGIAGFGVPVAIVTPILVHLGFNPIASVASVLLGHSWSISYGSMGSSFYTIGLVTGLSSSELAFWMSVFTAVAMVITGLGVCYIYGGLKTLKRGSGYVVSTSFVMILTMFLVTSVEMMSVVSLLSALVGMIFMFFLYKQINNVAIPKNLYKEQLNLKESILPYGLIIILSVIFQVLPNLSLEFSFHFPGFETALGHEVSREKNYVDINFLTHPAPIIMMSALVGIVLYRTKKVLSTQKLVDVVNRTVEKSTGTTLTLTFLICMALLMMDSGMIDNLAHNVAQLSGNLYPLFAPFIGLLGSFITGSNTNSNVIFGSFQATIANTLGVSPAIMAAVQSIGGSVGCSIGPTQVLLGTSSVKLNGNESYVYRRVIHITLFTALTLGIVNLVVLSF</sequence>
<protein>
    <recommendedName>
        <fullName evidence="8">L-lactate permease</fullName>
    </recommendedName>
</protein>
<comment type="subcellular location">
    <subcellularLocation>
        <location evidence="1 8">Cell membrane</location>
        <topology evidence="1 8">Multi-pass membrane protein</topology>
    </subcellularLocation>
</comment>
<dbReference type="GO" id="GO:0005886">
    <property type="term" value="C:plasma membrane"/>
    <property type="evidence" value="ECO:0007669"/>
    <property type="project" value="UniProtKB-SubCell"/>
</dbReference>
<feature type="transmembrane region" description="Helical" evidence="8">
    <location>
        <begin position="211"/>
        <end position="229"/>
    </location>
</feature>
<dbReference type="GO" id="GO:0015295">
    <property type="term" value="F:solute:proton symporter activity"/>
    <property type="evidence" value="ECO:0007669"/>
    <property type="project" value="TreeGrafter"/>
</dbReference>
<dbReference type="PANTHER" id="PTHR30003:SF2">
    <property type="entry name" value="L-LACTATE PERMEASE"/>
    <property type="match status" value="1"/>
</dbReference>
<feature type="transmembrane region" description="Helical" evidence="8">
    <location>
        <begin position="323"/>
        <end position="342"/>
    </location>
</feature>
<comment type="function">
    <text evidence="8">Uptake of L-lactate across the membrane. Can also transport D-lactate and glycolate.</text>
</comment>
<reference evidence="9 10" key="1">
    <citation type="submission" date="2017-06" db="EMBL/GenBank/DDBJ databases">
        <title>Draft Genome Sequence of Natranaerobius trueperi halophilic, alkalithermophilic bacteria from soda lakes.</title>
        <authorList>
            <person name="Zhao B."/>
        </authorList>
    </citation>
    <scope>NUCLEOTIDE SEQUENCE [LARGE SCALE GENOMIC DNA]</scope>
    <source>
        <strain evidence="9 10">DSM 18760</strain>
    </source>
</reference>
<comment type="similarity">
    <text evidence="2 8">Belongs to the lactate permease family.</text>
</comment>
<feature type="transmembrane region" description="Helical" evidence="8">
    <location>
        <begin position="363"/>
        <end position="381"/>
    </location>
</feature>
<dbReference type="RefSeq" id="WP_089022430.1">
    <property type="nucleotide sequence ID" value="NZ_NIQC01000001.1"/>
</dbReference>